<dbReference type="OrthoDB" id="9850948at2"/>
<gene>
    <name evidence="1" type="ORF">KDK_27540</name>
</gene>
<sequence length="99" mass="11059">MQDFQQEPNVPTPYPFDVPRGAPIKLKQANFYEFSLWPDGSIIIEHRFEPAFTKLSAQEARALRNFLNSGDVRAGLGIALDCPPYRPATPLQGKEGNAQ</sequence>
<evidence type="ECO:0000313" key="1">
    <source>
        <dbReference type="EMBL" id="GCE18954.1"/>
    </source>
</evidence>
<accession>A0A402AIR6</accession>
<dbReference type="EMBL" id="BIFS01000001">
    <property type="protein sequence ID" value="GCE18954.1"/>
    <property type="molecule type" value="Genomic_DNA"/>
</dbReference>
<keyword evidence="2" id="KW-1185">Reference proteome</keyword>
<dbReference type="RefSeq" id="WP_126550613.1">
    <property type="nucleotide sequence ID" value="NZ_BIFS01000001.1"/>
</dbReference>
<evidence type="ECO:0000313" key="2">
    <source>
        <dbReference type="Proteomes" id="UP000287188"/>
    </source>
</evidence>
<protein>
    <submittedName>
        <fullName evidence="1">Uncharacterized protein</fullName>
    </submittedName>
</protein>
<dbReference type="Proteomes" id="UP000287188">
    <property type="component" value="Unassembled WGS sequence"/>
</dbReference>
<comment type="caution">
    <text evidence="1">The sequence shown here is derived from an EMBL/GenBank/DDBJ whole genome shotgun (WGS) entry which is preliminary data.</text>
</comment>
<proteinExistence type="predicted"/>
<name>A0A402AIR6_9CHLR</name>
<dbReference type="AlphaFoldDB" id="A0A402AIR6"/>
<reference evidence="2" key="1">
    <citation type="submission" date="2018-12" db="EMBL/GenBank/DDBJ databases">
        <title>Tengunoibacter tsumagoiensis gen. nov., sp. nov., Dictyobacter kobayashii sp. nov., D. alpinus sp. nov., and D. joshuensis sp. nov. and description of Dictyobacteraceae fam. nov. within the order Ktedonobacterales isolated from Tengu-no-mugimeshi.</title>
        <authorList>
            <person name="Wang C.M."/>
            <person name="Zheng Y."/>
            <person name="Sakai Y."/>
            <person name="Toyoda A."/>
            <person name="Minakuchi Y."/>
            <person name="Abe K."/>
            <person name="Yokota A."/>
            <person name="Yabe S."/>
        </authorList>
    </citation>
    <scope>NUCLEOTIDE SEQUENCE [LARGE SCALE GENOMIC DNA]</scope>
    <source>
        <strain evidence="2">Uno11</strain>
    </source>
</reference>
<organism evidence="1 2">
    <name type="scientific">Dictyobacter kobayashii</name>
    <dbReference type="NCBI Taxonomy" id="2014872"/>
    <lineage>
        <taxon>Bacteria</taxon>
        <taxon>Bacillati</taxon>
        <taxon>Chloroflexota</taxon>
        <taxon>Ktedonobacteria</taxon>
        <taxon>Ktedonobacterales</taxon>
        <taxon>Dictyobacteraceae</taxon>
        <taxon>Dictyobacter</taxon>
    </lineage>
</organism>